<dbReference type="RefSeq" id="WP_007576132.1">
    <property type="nucleotide sequence ID" value="NZ_BPTS01000002.1"/>
</dbReference>
<dbReference type="EMBL" id="GL945017">
    <property type="protein sequence ID" value="EGN58122.1"/>
    <property type="molecule type" value="Genomic_DNA"/>
</dbReference>
<dbReference type="InterPro" id="IPR050229">
    <property type="entry name" value="GlpE_sulfurtransferase"/>
</dbReference>
<keyword evidence="4" id="KW-1185">Reference proteome</keyword>
<dbReference type="Pfam" id="PF00581">
    <property type="entry name" value="Rhodanese"/>
    <property type="match status" value="1"/>
</dbReference>
<feature type="chain" id="PRO_5003381368" evidence="1">
    <location>
        <begin position="21"/>
        <end position="123"/>
    </location>
</feature>
<dbReference type="InterPro" id="IPR036873">
    <property type="entry name" value="Rhodanese-like_dom_sf"/>
</dbReference>
<organism evidence="3 4">
    <name type="scientific">Hallella multisaccharivorax DSM 17128</name>
    <dbReference type="NCBI Taxonomy" id="688246"/>
    <lineage>
        <taxon>Bacteria</taxon>
        <taxon>Pseudomonadati</taxon>
        <taxon>Bacteroidota</taxon>
        <taxon>Bacteroidia</taxon>
        <taxon>Bacteroidales</taxon>
        <taxon>Prevotellaceae</taxon>
        <taxon>Hallella</taxon>
    </lineage>
</organism>
<evidence type="ECO:0000313" key="3">
    <source>
        <dbReference type="EMBL" id="EGN58122.1"/>
    </source>
</evidence>
<proteinExistence type="predicted"/>
<gene>
    <name evidence="3" type="ORF">Premu_2775</name>
</gene>
<feature type="signal peptide" evidence="1">
    <location>
        <begin position="1"/>
        <end position="20"/>
    </location>
</feature>
<dbReference type="Gene3D" id="3.40.250.10">
    <property type="entry name" value="Rhodanese-like domain"/>
    <property type="match status" value="1"/>
</dbReference>
<dbReference type="InterPro" id="IPR001763">
    <property type="entry name" value="Rhodanese-like_dom"/>
</dbReference>
<evidence type="ECO:0000259" key="2">
    <source>
        <dbReference type="PROSITE" id="PS50206"/>
    </source>
</evidence>
<dbReference type="SMART" id="SM00450">
    <property type="entry name" value="RHOD"/>
    <property type="match status" value="1"/>
</dbReference>
<dbReference type="CDD" id="cd00158">
    <property type="entry name" value="RHOD"/>
    <property type="match status" value="1"/>
</dbReference>
<evidence type="ECO:0000313" key="4">
    <source>
        <dbReference type="Proteomes" id="UP000002772"/>
    </source>
</evidence>
<feature type="domain" description="Rhodanese" evidence="2">
    <location>
        <begin position="38"/>
        <end position="123"/>
    </location>
</feature>
<protein>
    <submittedName>
        <fullName evidence="3">Rhodanese-like protein</fullName>
    </submittedName>
</protein>
<dbReference type="PANTHER" id="PTHR43031">
    <property type="entry name" value="FAD-DEPENDENT OXIDOREDUCTASE"/>
    <property type="match status" value="1"/>
</dbReference>
<dbReference type="PROSITE" id="PS50206">
    <property type="entry name" value="RHODANESE_3"/>
    <property type="match status" value="1"/>
</dbReference>
<dbReference type="HOGENOM" id="CLU_089574_1_6_10"/>
<dbReference type="OrthoDB" id="1450994at2"/>
<name>F8NCT7_9BACT</name>
<dbReference type="SUPFAM" id="SSF52821">
    <property type="entry name" value="Rhodanese/Cell cycle control phosphatase"/>
    <property type="match status" value="1"/>
</dbReference>
<dbReference type="PANTHER" id="PTHR43031:SF16">
    <property type="entry name" value="OXIDOREDUCTASE"/>
    <property type="match status" value="1"/>
</dbReference>
<dbReference type="Proteomes" id="UP000002772">
    <property type="component" value="Unassembled WGS sequence"/>
</dbReference>
<reference evidence="4" key="1">
    <citation type="journal article" date="2011" name="Stand. Genomic Sci.">
        <title>Non-contiguous finished genome sequence of the opportunistic oral pathogen Prevotella multisaccharivorax type strain (PPPA20).</title>
        <authorList>
            <person name="Pati A."/>
            <person name="Gronow S."/>
            <person name="Lu M."/>
            <person name="Lapidus A."/>
            <person name="Nolan M."/>
            <person name="Lucas S."/>
            <person name="Hammon N."/>
            <person name="Deshpande S."/>
            <person name="Cheng J.F."/>
            <person name="Tapia R."/>
            <person name="Han C."/>
            <person name="Goodwin L."/>
            <person name="Pitluck S."/>
            <person name="Liolios K."/>
            <person name="Pagani I."/>
            <person name="Mavromatis K."/>
            <person name="Mikhailova N."/>
            <person name="Huntemann M."/>
            <person name="Chen A."/>
            <person name="Palaniappan K."/>
            <person name="Land M."/>
            <person name="Hauser L."/>
            <person name="Detter J.C."/>
            <person name="Brambilla E.M."/>
            <person name="Rohde M."/>
            <person name="Goker M."/>
            <person name="Woyke T."/>
            <person name="Bristow J."/>
            <person name="Eisen J.A."/>
            <person name="Markowitz V."/>
            <person name="Hugenholtz P."/>
            <person name="Kyrpides N.C."/>
            <person name="Klenk H.P."/>
            <person name="Ivanova N."/>
        </authorList>
    </citation>
    <scope>NUCLEOTIDE SEQUENCE [LARGE SCALE GENOMIC DNA]</scope>
    <source>
        <strain evidence="4">DSM 17128</strain>
    </source>
</reference>
<keyword evidence="1" id="KW-0732">Signal</keyword>
<evidence type="ECO:0000256" key="1">
    <source>
        <dbReference type="SAM" id="SignalP"/>
    </source>
</evidence>
<dbReference type="eggNOG" id="COG0607">
    <property type="taxonomic scope" value="Bacteria"/>
</dbReference>
<dbReference type="AlphaFoldDB" id="F8NCT7"/>
<dbReference type="STRING" id="688246.Premu_2775"/>
<accession>F8NCT7</accession>
<sequence>MKKILALLLGLLGLASNASAQSDSIKTVDATQFEEIIRSDSVVLVDVRTAEEYANGHIDNALNIDVLKPDFECKAVTLSKSKNIAVYCRSGKRSLKAAAMLAKSGYHVINLRGGWIEWQEYKK</sequence>